<dbReference type="EMBL" id="CP031001">
    <property type="protein sequence ID" value="QHN75791.1"/>
    <property type="molecule type" value="Genomic_DNA"/>
</dbReference>
<protein>
    <recommendedName>
        <fullName evidence="4">Defensin-like protein</fullName>
    </recommendedName>
</protein>
<organism evidence="2 3">
    <name type="scientific">Arachis hypogaea</name>
    <name type="common">Peanut</name>
    <dbReference type="NCBI Taxonomy" id="3818"/>
    <lineage>
        <taxon>Eukaryota</taxon>
        <taxon>Viridiplantae</taxon>
        <taxon>Streptophyta</taxon>
        <taxon>Embryophyta</taxon>
        <taxon>Tracheophyta</taxon>
        <taxon>Spermatophyta</taxon>
        <taxon>Magnoliopsida</taxon>
        <taxon>eudicotyledons</taxon>
        <taxon>Gunneridae</taxon>
        <taxon>Pentapetalae</taxon>
        <taxon>rosids</taxon>
        <taxon>fabids</taxon>
        <taxon>Fabales</taxon>
        <taxon>Fabaceae</taxon>
        <taxon>Papilionoideae</taxon>
        <taxon>50 kb inversion clade</taxon>
        <taxon>dalbergioids sensu lato</taxon>
        <taxon>Dalbergieae</taxon>
        <taxon>Pterocarpus clade</taxon>
        <taxon>Arachis</taxon>
    </lineage>
</organism>
<gene>
    <name evidence="2" type="ORF">DS421_19g638330</name>
</gene>
<accession>A0A6B9V334</accession>
<dbReference type="AlphaFoldDB" id="A0A6B9V334"/>
<reference evidence="2 3" key="1">
    <citation type="submission" date="2020-01" db="EMBL/GenBank/DDBJ databases">
        <title>Genome sequence of Arachis hypogaea, cultivar Shitouqi.</title>
        <authorList>
            <person name="Zhuang W."/>
            <person name="Chen H."/>
            <person name="Varshney R."/>
            <person name="Wang D."/>
            <person name="Ming R."/>
        </authorList>
    </citation>
    <scope>NUCLEOTIDE SEQUENCE [LARGE SCALE GENOMIC DNA]</scope>
    <source>
        <tissue evidence="2">Young leaf</tissue>
    </source>
</reference>
<evidence type="ECO:0000313" key="2">
    <source>
        <dbReference type="EMBL" id="QHN75790.1"/>
    </source>
</evidence>
<proteinExistence type="predicted"/>
<dbReference type="Proteomes" id="UP000464620">
    <property type="component" value="Chromosome B09"/>
</dbReference>
<sequence length="77" mass="8553">MAKLSMAKFFSLFLLVSVMRSEVGVVKGNKCGLKIWYLDNCVPEDCSQLCDRDFVPGVVAVISDCQASTCFCQYLCQ</sequence>
<evidence type="ECO:0000256" key="1">
    <source>
        <dbReference type="SAM" id="SignalP"/>
    </source>
</evidence>
<feature type="chain" id="PRO_5036383740" description="Defensin-like protein" evidence="1">
    <location>
        <begin position="29"/>
        <end position="77"/>
    </location>
</feature>
<dbReference type="EMBL" id="CP031001">
    <property type="protein sequence ID" value="QHN75790.1"/>
    <property type="molecule type" value="Genomic_DNA"/>
</dbReference>
<keyword evidence="1" id="KW-0732">Signal</keyword>
<evidence type="ECO:0000313" key="3">
    <source>
        <dbReference type="Proteomes" id="UP000464620"/>
    </source>
</evidence>
<evidence type="ECO:0008006" key="4">
    <source>
        <dbReference type="Google" id="ProtNLM"/>
    </source>
</evidence>
<name>A0A6B9V334_ARAHY</name>
<feature type="signal peptide" evidence="1">
    <location>
        <begin position="1"/>
        <end position="28"/>
    </location>
</feature>